<feature type="region of interest" description="Disordered" evidence="1">
    <location>
        <begin position="86"/>
        <end position="109"/>
    </location>
</feature>
<keyword evidence="3" id="KW-1185">Reference proteome</keyword>
<dbReference type="AlphaFoldDB" id="A0A0D3KWI7"/>
<dbReference type="Proteomes" id="UP000013827">
    <property type="component" value="Unassembled WGS sequence"/>
</dbReference>
<reference evidence="2" key="2">
    <citation type="submission" date="2024-10" db="UniProtKB">
        <authorList>
            <consortium name="EnsemblProtists"/>
        </authorList>
    </citation>
    <scope>IDENTIFICATION</scope>
</reference>
<accession>A0A0D3KWI7</accession>
<dbReference type="PaxDb" id="2903-EOD40122"/>
<dbReference type="HOGENOM" id="CLU_867214_0_0_1"/>
<proteinExistence type="predicted"/>
<organism evidence="2 3">
    <name type="scientific">Emiliania huxleyi (strain CCMP1516)</name>
    <dbReference type="NCBI Taxonomy" id="280463"/>
    <lineage>
        <taxon>Eukaryota</taxon>
        <taxon>Haptista</taxon>
        <taxon>Haptophyta</taxon>
        <taxon>Prymnesiophyceae</taxon>
        <taxon>Isochrysidales</taxon>
        <taxon>Noelaerhabdaceae</taxon>
        <taxon>Emiliania</taxon>
    </lineage>
</organism>
<name>A0A0D3KWI7_EMIH1</name>
<dbReference type="EnsemblProtists" id="EOD40122">
    <property type="protein sequence ID" value="EOD40122"/>
    <property type="gene ID" value="EMIHUDRAFT_222969"/>
</dbReference>
<evidence type="ECO:0000313" key="2">
    <source>
        <dbReference type="EnsemblProtists" id="EOD40122"/>
    </source>
</evidence>
<dbReference type="RefSeq" id="XP_005792551.1">
    <property type="nucleotide sequence ID" value="XM_005792494.1"/>
</dbReference>
<protein>
    <submittedName>
        <fullName evidence="2">Uncharacterized protein</fullName>
    </submittedName>
</protein>
<dbReference type="KEGG" id="ehx:EMIHUDRAFT_222969"/>
<evidence type="ECO:0000256" key="1">
    <source>
        <dbReference type="SAM" id="MobiDB-lite"/>
    </source>
</evidence>
<evidence type="ECO:0000313" key="3">
    <source>
        <dbReference type="Proteomes" id="UP000013827"/>
    </source>
</evidence>
<reference evidence="3" key="1">
    <citation type="journal article" date="2013" name="Nature">
        <title>Pan genome of the phytoplankton Emiliania underpins its global distribution.</title>
        <authorList>
            <person name="Read B.A."/>
            <person name="Kegel J."/>
            <person name="Klute M.J."/>
            <person name="Kuo A."/>
            <person name="Lefebvre S.C."/>
            <person name="Maumus F."/>
            <person name="Mayer C."/>
            <person name="Miller J."/>
            <person name="Monier A."/>
            <person name="Salamov A."/>
            <person name="Young J."/>
            <person name="Aguilar M."/>
            <person name="Claverie J.M."/>
            <person name="Frickenhaus S."/>
            <person name="Gonzalez K."/>
            <person name="Herman E.K."/>
            <person name="Lin Y.C."/>
            <person name="Napier J."/>
            <person name="Ogata H."/>
            <person name="Sarno A.F."/>
            <person name="Shmutz J."/>
            <person name="Schroeder D."/>
            <person name="de Vargas C."/>
            <person name="Verret F."/>
            <person name="von Dassow P."/>
            <person name="Valentin K."/>
            <person name="Van de Peer Y."/>
            <person name="Wheeler G."/>
            <person name="Dacks J.B."/>
            <person name="Delwiche C.F."/>
            <person name="Dyhrman S.T."/>
            <person name="Glockner G."/>
            <person name="John U."/>
            <person name="Richards T."/>
            <person name="Worden A.Z."/>
            <person name="Zhang X."/>
            <person name="Grigoriev I.V."/>
            <person name="Allen A.E."/>
            <person name="Bidle K."/>
            <person name="Borodovsky M."/>
            <person name="Bowler C."/>
            <person name="Brownlee C."/>
            <person name="Cock J.M."/>
            <person name="Elias M."/>
            <person name="Gladyshev V.N."/>
            <person name="Groth M."/>
            <person name="Guda C."/>
            <person name="Hadaegh A."/>
            <person name="Iglesias-Rodriguez M.D."/>
            <person name="Jenkins J."/>
            <person name="Jones B.M."/>
            <person name="Lawson T."/>
            <person name="Leese F."/>
            <person name="Lindquist E."/>
            <person name="Lobanov A."/>
            <person name="Lomsadze A."/>
            <person name="Malik S.B."/>
            <person name="Marsh M.E."/>
            <person name="Mackinder L."/>
            <person name="Mock T."/>
            <person name="Mueller-Roeber B."/>
            <person name="Pagarete A."/>
            <person name="Parker M."/>
            <person name="Probert I."/>
            <person name="Quesneville H."/>
            <person name="Raines C."/>
            <person name="Rensing S.A."/>
            <person name="Riano-Pachon D.M."/>
            <person name="Richier S."/>
            <person name="Rokitta S."/>
            <person name="Shiraiwa Y."/>
            <person name="Soanes D.M."/>
            <person name="van der Giezen M."/>
            <person name="Wahlund T.M."/>
            <person name="Williams B."/>
            <person name="Wilson W."/>
            <person name="Wolfe G."/>
            <person name="Wurch L.L."/>
        </authorList>
    </citation>
    <scope>NUCLEOTIDE SEQUENCE</scope>
</reference>
<sequence length="321" mass="34214">MRDFAQLFDHTSKAVENETWELPPEPLVLRILGQIPDRPACDQLVQRYTDCRECPDEQSKRISVVRALRRLAESGITFLQRCVSDDAPKGKAGSAQATQATPGGRTGPPVLPSPVQSCSASAFVAWGHLGEDQRRAQRGKRARASGSTGADLGLLADAADDAQRMPSCDTLFGGLRPQAATFLYPPPGIAYHSPAVPLGGPVPMPMPVLQAAPMCDMHLCRSTVAVAPMRIASAQHGVVRPQPQRGRPMIPARMAPSAISQPASVGTPCPPIAQPQPIRIIPDVKHPMAMVSSAPGQVDGLNALMRGMSEDVRAVALKWLS</sequence>
<dbReference type="GeneID" id="17285393"/>